<organism evidence="13 14">
    <name type="scientific">Mugilogobius chulae</name>
    <name type="common">yellowstripe goby</name>
    <dbReference type="NCBI Taxonomy" id="88201"/>
    <lineage>
        <taxon>Eukaryota</taxon>
        <taxon>Metazoa</taxon>
        <taxon>Chordata</taxon>
        <taxon>Craniata</taxon>
        <taxon>Vertebrata</taxon>
        <taxon>Euteleostomi</taxon>
        <taxon>Actinopterygii</taxon>
        <taxon>Neopterygii</taxon>
        <taxon>Teleostei</taxon>
        <taxon>Neoteleostei</taxon>
        <taxon>Acanthomorphata</taxon>
        <taxon>Gobiaria</taxon>
        <taxon>Gobiiformes</taxon>
        <taxon>Gobioidei</taxon>
        <taxon>Gobiidae</taxon>
        <taxon>Gobionellinae</taxon>
        <taxon>Mugilogobius</taxon>
    </lineage>
</organism>
<comment type="subcellular location">
    <subcellularLocation>
        <location evidence="1">Membrane</location>
        <topology evidence="1">Single-pass membrane protein</topology>
    </subcellularLocation>
</comment>
<dbReference type="GO" id="GO:0005509">
    <property type="term" value="F:calcium ion binding"/>
    <property type="evidence" value="ECO:0007669"/>
    <property type="project" value="UniProtKB-UniRule"/>
</dbReference>
<feature type="domain" description="Cadherin" evidence="12">
    <location>
        <begin position="1"/>
        <end position="33"/>
    </location>
</feature>
<dbReference type="FunFam" id="2.60.40.60:FF:000002">
    <property type="entry name" value="Protocadherin alpha 2"/>
    <property type="match status" value="1"/>
</dbReference>
<dbReference type="AlphaFoldDB" id="A0AAW0PN76"/>
<keyword evidence="5 10" id="KW-0106">Calcium</keyword>
<keyword evidence="3" id="KW-0732">Signal</keyword>
<keyword evidence="8 11" id="KW-0472">Membrane</keyword>
<dbReference type="Proteomes" id="UP001460270">
    <property type="component" value="Unassembled WGS sequence"/>
</dbReference>
<feature type="domain" description="Cadherin" evidence="12">
    <location>
        <begin position="35"/>
        <end position="249"/>
    </location>
</feature>
<dbReference type="EMBL" id="JBBPFD010000006">
    <property type="protein sequence ID" value="KAK7922910.1"/>
    <property type="molecule type" value="Genomic_DNA"/>
</dbReference>
<keyword evidence="6" id="KW-0130">Cell adhesion</keyword>
<evidence type="ECO:0000256" key="9">
    <source>
        <dbReference type="ARBA" id="ARBA00023180"/>
    </source>
</evidence>
<name>A0AAW0PN76_9GOBI</name>
<keyword evidence="7 11" id="KW-1133">Transmembrane helix</keyword>
<dbReference type="InterPro" id="IPR050174">
    <property type="entry name" value="Protocadherin/Cadherin-CA"/>
</dbReference>
<proteinExistence type="predicted"/>
<sequence length="649" mass="71748">MSLVAKDNGSPSFTAAVALRITVTDINDNCPTFSPDSHLNVTISGDSPKNTVVAQVKAIDPDLGTNSAITYKFSSKVSERARMLFSLDSLTGSVFLTQDLQSDRFEELVLKVLASGPYCSPADTQVTVSVFPRAKEEPTIKIGFIARHENQTLLLAENEPPTLLAVLELEGNTGLEYLSLNIEGEVPFTLSHQKDKYLLSNSRSLDHEERSEYHIFVTVQRSDQGSVITISSRVIRVVVVDVNDNPPFFPVSLYELEVEENNQPGELLQVTASDADSEDNSRLTYTLGQHTDRIFNIDQITGQLYVAVSLDREKQSTHTIRVTAQDSGAPALETTITVYIRVVDRNDNAPLFVMPHFIFFVPENAPVLSPVGHIGVTDADEGENGNIVMYVANSSGPFAIPNSKKTLHTISSIDREMQDRFEFWVIASDNGTPIRLTSSVRVTVYIEDINDNQPKIILPVSNLTCLTVSPDTTAGTTVTRVYAVDQDTGLNSELTYTVINQSKPFTVDSKTGNITLAQRLQEPDMRMHNLFIVVSDRGKPSPLHTAVWVNLYVNDSLDACHLDCEPVEPPWPSPTTAESIGCPANPESINTPNQIHVILFVGLGMMVVSISLFVGTIILHRRKKRSQREKNKNENEVPLKLLDKYYSDE</sequence>
<evidence type="ECO:0000259" key="12">
    <source>
        <dbReference type="PROSITE" id="PS50268"/>
    </source>
</evidence>
<evidence type="ECO:0000256" key="11">
    <source>
        <dbReference type="SAM" id="Phobius"/>
    </source>
</evidence>
<evidence type="ECO:0000256" key="6">
    <source>
        <dbReference type="ARBA" id="ARBA00022889"/>
    </source>
</evidence>
<dbReference type="PROSITE" id="PS00232">
    <property type="entry name" value="CADHERIN_1"/>
    <property type="match status" value="3"/>
</dbReference>
<accession>A0AAW0PN76</accession>
<evidence type="ECO:0000313" key="13">
    <source>
        <dbReference type="EMBL" id="KAK7922910.1"/>
    </source>
</evidence>
<dbReference type="GO" id="GO:0005886">
    <property type="term" value="C:plasma membrane"/>
    <property type="evidence" value="ECO:0007669"/>
    <property type="project" value="InterPro"/>
</dbReference>
<keyword evidence="4" id="KW-0677">Repeat</keyword>
<evidence type="ECO:0000256" key="3">
    <source>
        <dbReference type="ARBA" id="ARBA00022729"/>
    </source>
</evidence>
<gene>
    <name evidence="13" type="ORF">WMY93_009812</name>
</gene>
<evidence type="ECO:0000256" key="1">
    <source>
        <dbReference type="ARBA" id="ARBA00004167"/>
    </source>
</evidence>
<reference evidence="14" key="1">
    <citation type="submission" date="2024-04" db="EMBL/GenBank/DDBJ databases">
        <title>Salinicola lusitanus LLJ914,a marine bacterium isolated from the Okinawa Trough.</title>
        <authorList>
            <person name="Li J."/>
        </authorList>
    </citation>
    <scope>NUCLEOTIDE SEQUENCE [LARGE SCALE GENOMIC DNA]</scope>
</reference>
<evidence type="ECO:0000256" key="4">
    <source>
        <dbReference type="ARBA" id="ARBA00022737"/>
    </source>
</evidence>
<feature type="transmembrane region" description="Helical" evidence="11">
    <location>
        <begin position="595"/>
        <end position="619"/>
    </location>
</feature>
<evidence type="ECO:0000256" key="8">
    <source>
        <dbReference type="ARBA" id="ARBA00023136"/>
    </source>
</evidence>
<evidence type="ECO:0000256" key="2">
    <source>
        <dbReference type="ARBA" id="ARBA00022692"/>
    </source>
</evidence>
<dbReference type="SUPFAM" id="SSF49313">
    <property type="entry name" value="Cadherin-like"/>
    <property type="match status" value="5"/>
</dbReference>
<feature type="domain" description="Cadherin" evidence="12">
    <location>
        <begin position="353"/>
        <end position="456"/>
    </location>
</feature>
<dbReference type="PROSITE" id="PS50268">
    <property type="entry name" value="CADHERIN_2"/>
    <property type="match status" value="5"/>
</dbReference>
<evidence type="ECO:0000256" key="7">
    <source>
        <dbReference type="ARBA" id="ARBA00022989"/>
    </source>
</evidence>
<dbReference type="InterPro" id="IPR020894">
    <property type="entry name" value="Cadherin_CS"/>
</dbReference>
<dbReference type="PANTHER" id="PTHR24028">
    <property type="entry name" value="CADHERIN-87A"/>
    <property type="match status" value="1"/>
</dbReference>
<feature type="domain" description="Cadherin" evidence="12">
    <location>
        <begin position="250"/>
        <end position="352"/>
    </location>
</feature>
<dbReference type="Gene3D" id="2.60.40.60">
    <property type="entry name" value="Cadherins"/>
    <property type="match status" value="6"/>
</dbReference>
<dbReference type="FunFam" id="2.60.40.60:FF:000016">
    <property type="entry name" value="Protocadherin 9"/>
    <property type="match status" value="1"/>
</dbReference>
<comment type="caution">
    <text evidence="13">The sequence shown here is derived from an EMBL/GenBank/DDBJ whole genome shotgun (WGS) entry which is preliminary data.</text>
</comment>
<dbReference type="PANTHER" id="PTHR24028:SF347">
    <property type="entry name" value="PROTOCADHERIN FAT 1-LIKE ISOFORM X1"/>
    <property type="match status" value="1"/>
</dbReference>
<dbReference type="GO" id="GO:0007156">
    <property type="term" value="P:homophilic cell adhesion via plasma membrane adhesion molecules"/>
    <property type="evidence" value="ECO:0007669"/>
    <property type="project" value="InterPro"/>
</dbReference>
<dbReference type="Pfam" id="PF00028">
    <property type="entry name" value="Cadherin"/>
    <property type="match status" value="4"/>
</dbReference>
<keyword evidence="14" id="KW-1185">Reference proteome</keyword>
<evidence type="ECO:0000313" key="14">
    <source>
        <dbReference type="Proteomes" id="UP001460270"/>
    </source>
</evidence>
<dbReference type="GO" id="GO:0009653">
    <property type="term" value="P:anatomical structure morphogenesis"/>
    <property type="evidence" value="ECO:0007669"/>
    <property type="project" value="UniProtKB-ARBA"/>
</dbReference>
<feature type="domain" description="Cadherin" evidence="12">
    <location>
        <begin position="460"/>
        <end position="568"/>
    </location>
</feature>
<dbReference type="FunFam" id="2.60.40.60:FF:000033">
    <property type="entry name" value="FAT atypical cadherin 1"/>
    <property type="match status" value="1"/>
</dbReference>
<dbReference type="FunFam" id="2.60.40.60:FF:000020">
    <property type="entry name" value="Dachsous cadherin-related 1b"/>
    <property type="match status" value="1"/>
</dbReference>
<dbReference type="SMART" id="SM00112">
    <property type="entry name" value="CA"/>
    <property type="match status" value="5"/>
</dbReference>
<keyword evidence="9" id="KW-0325">Glycoprotein</keyword>
<dbReference type="CDD" id="cd11304">
    <property type="entry name" value="Cadherin_repeat"/>
    <property type="match status" value="5"/>
</dbReference>
<dbReference type="PRINTS" id="PR00205">
    <property type="entry name" value="CADHERIN"/>
</dbReference>
<dbReference type="InterPro" id="IPR002126">
    <property type="entry name" value="Cadherin-like_dom"/>
</dbReference>
<protein>
    <recommendedName>
        <fullName evidence="12">Cadherin domain-containing protein</fullName>
    </recommendedName>
</protein>
<evidence type="ECO:0000256" key="5">
    <source>
        <dbReference type="ARBA" id="ARBA00022837"/>
    </source>
</evidence>
<evidence type="ECO:0000256" key="10">
    <source>
        <dbReference type="PROSITE-ProRule" id="PRU00043"/>
    </source>
</evidence>
<dbReference type="InterPro" id="IPR015919">
    <property type="entry name" value="Cadherin-like_sf"/>
</dbReference>
<keyword evidence="2 11" id="KW-0812">Transmembrane</keyword>